<dbReference type="PANTHER" id="PTHR30273">
    <property type="entry name" value="PERIPLASMIC SIGNAL SENSOR AND SIGMA FACTOR ACTIVATOR FECR-RELATED"/>
    <property type="match status" value="1"/>
</dbReference>
<dbReference type="InterPro" id="IPR032508">
    <property type="entry name" value="FecR_C"/>
</dbReference>
<dbReference type="PIRSF" id="PIRSF018266">
    <property type="entry name" value="FecR"/>
    <property type="match status" value="1"/>
</dbReference>
<evidence type="ECO:0000259" key="1">
    <source>
        <dbReference type="Pfam" id="PF04773"/>
    </source>
</evidence>
<dbReference type="InterPro" id="IPR006860">
    <property type="entry name" value="FecR"/>
</dbReference>
<proteinExistence type="predicted"/>
<protein>
    <submittedName>
        <fullName evidence="3">FecR family protein</fullName>
    </submittedName>
</protein>
<dbReference type="Gene3D" id="2.60.120.1440">
    <property type="match status" value="1"/>
</dbReference>
<feature type="domain" description="FecR protein" evidence="1">
    <location>
        <begin position="127"/>
        <end position="222"/>
    </location>
</feature>
<dbReference type="Gene3D" id="3.55.50.30">
    <property type="match status" value="1"/>
</dbReference>
<feature type="domain" description="Protein FecR C-terminal" evidence="2">
    <location>
        <begin position="293"/>
        <end position="361"/>
    </location>
</feature>
<keyword evidence="4" id="KW-1185">Reference proteome</keyword>
<dbReference type="InterPro" id="IPR012373">
    <property type="entry name" value="Ferrdict_sens_TM"/>
</dbReference>
<reference evidence="4" key="1">
    <citation type="journal article" date="2019" name="Int. J. Syst. Evol. Microbiol.">
        <title>The Global Catalogue of Microorganisms (GCM) 10K type strain sequencing project: providing services to taxonomists for standard genome sequencing and annotation.</title>
        <authorList>
            <consortium name="The Broad Institute Genomics Platform"/>
            <consortium name="The Broad Institute Genome Sequencing Center for Infectious Disease"/>
            <person name="Wu L."/>
            <person name="Ma J."/>
        </authorList>
    </citation>
    <scope>NUCLEOTIDE SEQUENCE [LARGE SCALE GENOMIC DNA]</scope>
    <source>
        <strain evidence="4">JCM 17705</strain>
    </source>
</reference>
<evidence type="ECO:0000313" key="3">
    <source>
        <dbReference type="EMBL" id="GAA4330351.1"/>
    </source>
</evidence>
<dbReference type="RefSeq" id="WP_345212488.1">
    <property type="nucleotide sequence ID" value="NZ_BAABFT010000010.1"/>
</dbReference>
<dbReference type="Proteomes" id="UP001500582">
    <property type="component" value="Unassembled WGS sequence"/>
</dbReference>
<dbReference type="PANTHER" id="PTHR30273:SF2">
    <property type="entry name" value="PROTEIN FECR"/>
    <property type="match status" value="1"/>
</dbReference>
<dbReference type="Pfam" id="PF16344">
    <property type="entry name" value="FecR_C"/>
    <property type="match status" value="1"/>
</dbReference>
<dbReference type="EMBL" id="BAABFT010000010">
    <property type="protein sequence ID" value="GAA4330351.1"/>
    <property type="molecule type" value="Genomic_DNA"/>
</dbReference>
<organism evidence="3 4">
    <name type="scientific">Mucilaginibacter gynuensis</name>
    <dbReference type="NCBI Taxonomy" id="1302236"/>
    <lineage>
        <taxon>Bacteria</taxon>
        <taxon>Pseudomonadati</taxon>
        <taxon>Bacteroidota</taxon>
        <taxon>Sphingobacteriia</taxon>
        <taxon>Sphingobacteriales</taxon>
        <taxon>Sphingobacteriaceae</taxon>
        <taxon>Mucilaginibacter</taxon>
    </lineage>
</organism>
<evidence type="ECO:0000259" key="2">
    <source>
        <dbReference type="Pfam" id="PF16344"/>
    </source>
</evidence>
<comment type="caution">
    <text evidence="3">The sequence shown here is derived from an EMBL/GenBank/DDBJ whole genome shotgun (WGS) entry which is preliminary data.</text>
</comment>
<gene>
    <name evidence="3" type="ORF">GCM10023149_35480</name>
</gene>
<accession>A0ABP8GV13</accession>
<dbReference type="Pfam" id="PF04773">
    <property type="entry name" value="FecR"/>
    <property type="match status" value="1"/>
</dbReference>
<sequence>MLNERFQLLLTKKLANELTPEEHLEFLEMVNSDPELNKIYTDLKSYWTPDEETYANNAKMFQNILNKIDSGNQSQSENVIPITRKGYSKFTRMIAAVLVTAALGAGTYYYTNYRNAVQNTKVANLEVLHTPSRQKSKIVLSDGSVVTLNSQSQLKYPASFSGKTREVYLNGEAFFDIKKDPEHPFIVHADQMKIKVLGTAFNVKSYANDESCETTLIRGAIELTLADRPADRIILKPNEKLVLHKRVTLKHTKRGNVKFPVPDTSGTSYLLTNLTHLKIGDSTVVETSWTNNKLIFKDQDMESLAKQMERWFGLKIIVKSELIKKYNYTGVFEKESITQALYALQMIEPFHYKINKEIVYIY</sequence>
<evidence type="ECO:0000313" key="4">
    <source>
        <dbReference type="Proteomes" id="UP001500582"/>
    </source>
</evidence>
<name>A0ABP8GV13_9SPHI</name>